<dbReference type="RefSeq" id="XP_001226867.1">
    <property type="nucleotide sequence ID" value="XM_001226866.1"/>
</dbReference>
<feature type="compositionally biased region" description="Low complexity" evidence="1">
    <location>
        <begin position="391"/>
        <end position="402"/>
    </location>
</feature>
<dbReference type="InParanoid" id="Q2GSW4"/>
<dbReference type="PANTHER" id="PTHR22794:SF2">
    <property type="entry name" value="THAP DOMAIN-CONTAINING PROTEIN 11"/>
    <property type="match status" value="1"/>
</dbReference>
<dbReference type="OrthoDB" id="5430106at2759"/>
<feature type="compositionally biased region" description="Polar residues" evidence="1">
    <location>
        <begin position="526"/>
        <end position="542"/>
    </location>
</feature>
<reference evidence="3" key="1">
    <citation type="journal article" date="2015" name="Genome Announc.">
        <title>Draft genome sequence of the cellulolytic fungus Chaetomium globosum.</title>
        <authorList>
            <person name="Cuomo C.A."/>
            <person name="Untereiner W.A."/>
            <person name="Ma L.-J."/>
            <person name="Grabherr M."/>
            <person name="Birren B.W."/>
        </authorList>
    </citation>
    <scope>NUCLEOTIDE SEQUENCE [LARGE SCALE GENOMIC DNA]</scope>
    <source>
        <strain evidence="3">ATCC 6205 / CBS 148.51 / DSM 1962 / NBRC 6347 / NRRL 1970</strain>
    </source>
</reference>
<feature type="region of interest" description="Disordered" evidence="1">
    <location>
        <begin position="271"/>
        <end position="478"/>
    </location>
</feature>
<evidence type="ECO:0000313" key="2">
    <source>
        <dbReference type="EMBL" id="EAQ84926.1"/>
    </source>
</evidence>
<dbReference type="PANTHER" id="PTHR22794">
    <property type="entry name" value="THAP DOMAIN PROTEIN 11"/>
    <property type="match status" value="1"/>
</dbReference>
<dbReference type="VEuPathDB" id="FungiDB:CHGG_08940"/>
<feature type="compositionally biased region" description="Low complexity" evidence="1">
    <location>
        <begin position="296"/>
        <end position="308"/>
    </location>
</feature>
<dbReference type="AlphaFoldDB" id="Q2GSW4"/>
<feature type="compositionally biased region" description="Polar residues" evidence="1">
    <location>
        <begin position="309"/>
        <end position="322"/>
    </location>
</feature>
<feature type="compositionally biased region" description="Low complexity" evidence="1">
    <location>
        <begin position="26"/>
        <end position="35"/>
    </location>
</feature>
<feature type="compositionally biased region" description="Low complexity" evidence="1">
    <location>
        <begin position="181"/>
        <end position="195"/>
    </location>
</feature>
<dbReference type="OMA" id="AEWEDTT"/>
<feature type="compositionally biased region" description="Polar residues" evidence="1">
    <location>
        <begin position="224"/>
        <end position="256"/>
    </location>
</feature>
<organism evidence="2 3">
    <name type="scientific">Chaetomium globosum (strain ATCC 6205 / CBS 148.51 / DSM 1962 / NBRC 6347 / NRRL 1970)</name>
    <name type="common">Soil fungus</name>
    <dbReference type="NCBI Taxonomy" id="306901"/>
    <lineage>
        <taxon>Eukaryota</taxon>
        <taxon>Fungi</taxon>
        <taxon>Dikarya</taxon>
        <taxon>Ascomycota</taxon>
        <taxon>Pezizomycotina</taxon>
        <taxon>Sordariomycetes</taxon>
        <taxon>Sordariomycetidae</taxon>
        <taxon>Sordariales</taxon>
        <taxon>Chaetomiaceae</taxon>
        <taxon>Chaetomium</taxon>
    </lineage>
</organism>
<dbReference type="GeneID" id="4394888"/>
<feature type="compositionally biased region" description="Polar residues" evidence="1">
    <location>
        <begin position="271"/>
        <end position="287"/>
    </location>
</feature>
<evidence type="ECO:0000313" key="3">
    <source>
        <dbReference type="Proteomes" id="UP000001056"/>
    </source>
</evidence>
<keyword evidence="3" id="KW-1185">Reference proteome</keyword>
<sequence length="664" mass="71043">MARDRESDGLGANQSKKPPAADVSDQPQQQLPQQQYRAKGQKHVVGGRLHARNPSSKGLQKHHAATSTAKLNRRHGSLSPDRGPGAAIASHHHRRATSELKLSRDPSSSNLKKNTSQTNLKRNRSQAEVGKKTKSAINLQRSISSPAVHKLRSPGNSKVQFNLGDEEQNEDQDDDDEWVDASSSASPLLSRRGSAVSSAYTTNAAVDDEDSLVGSPTPHAELQRTLSNGPQTDSQNGTPNGATGGTQYAASSLPRNNKTAHNEYLTSRILSRTSSNGAPPMMSTENASARPASLRQQSPPDSSPGPSQYLSNTPVTTTQPRPGSSGKAELTSRFVGNNSQEPGSGIAGESFILAAHRNGPPRAGLNTTDDINLPKRRRSAGALSQARGIDALNARRAAAGNASDDEDEDDRIARVPRSRRSGEYALPREMNRTQQKLNLQRASSSLEPPHSGIGMGAPSVTAGTGPLIGVPNNYDTRDPRINKALERTGMEYLTVRRHLNPVARSIARVMQLPGLENSRRIPRPATASSTHHASRLSEQFHPNQREPLTRNSSVTDLMNGGASTSARRPPTPRTNATTNGVFSTLQSASSSLGTDDGDDRVNGRIQHHERRAHALGHNHSHGHGHGHGLSGASLVDGAEDAGTVALLRMMWEKNNMDLSASSQD</sequence>
<dbReference type="GO" id="GO:0000329">
    <property type="term" value="C:fungal-type vacuole membrane"/>
    <property type="evidence" value="ECO:0007669"/>
    <property type="project" value="TreeGrafter"/>
</dbReference>
<feature type="region of interest" description="Disordered" evidence="1">
    <location>
        <begin position="517"/>
        <end position="580"/>
    </location>
</feature>
<dbReference type="Proteomes" id="UP000001056">
    <property type="component" value="Unassembled WGS sequence"/>
</dbReference>
<feature type="compositionally biased region" description="Low complexity" evidence="1">
    <location>
        <begin position="562"/>
        <end position="579"/>
    </location>
</feature>
<feature type="region of interest" description="Disordered" evidence="1">
    <location>
        <begin position="1"/>
        <end position="256"/>
    </location>
</feature>
<feature type="compositionally biased region" description="Polar residues" evidence="1">
    <location>
        <begin position="135"/>
        <end position="145"/>
    </location>
</feature>
<evidence type="ECO:0000256" key="1">
    <source>
        <dbReference type="SAM" id="MobiDB-lite"/>
    </source>
</evidence>
<dbReference type="eggNOG" id="ENOG502QSCZ">
    <property type="taxonomic scope" value="Eukaryota"/>
</dbReference>
<protein>
    <submittedName>
        <fullName evidence="2">Uncharacterized protein</fullName>
    </submittedName>
</protein>
<feature type="compositionally biased region" description="Polar residues" evidence="1">
    <location>
        <begin position="105"/>
        <end position="120"/>
    </location>
</feature>
<feature type="compositionally biased region" description="Polar residues" evidence="1">
    <location>
        <begin position="432"/>
        <end position="446"/>
    </location>
</feature>
<accession>Q2GSW4</accession>
<proteinExistence type="predicted"/>
<gene>
    <name evidence="2" type="ORF">CHGG_08940</name>
</gene>
<dbReference type="GO" id="GO:0031931">
    <property type="term" value="C:TORC1 complex"/>
    <property type="evidence" value="ECO:0007669"/>
    <property type="project" value="TreeGrafter"/>
</dbReference>
<name>Q2GSW4_CHAGB</name>
<dbReference type="HOGENOM" id="CLU_016311_1_0_1"/>
<feature type="compositionally biased region" description="Acidic residues" evidence="1">
    <location>
        <begin position="164"/>
        <end position="179"/>
    </location>
</feature>
<dbReference type="EMBL" id="CH408034">
    <property type="protein sequence ID" value="EAQ84926.1"/>
    <property type="molecule type" value="Genomic_DNA"/>
</dbReference>